<protein>
    <submittedName>
        <fullName evidence="1">Uncharacterized protein</fullName>
    </submittedName>
</protein>
<reference evidence="1" key="1">
    <citation type="submission" date="2015-01" db="EMBL/GenBank/DDBJ databases">
        <authorList>
            <person name="Durling Mikael"/>
        </authorList>
    </citation>
    <scope>NUCLEOTIDE SEQUENCE</scope>
</reference>
<dbReference type="EMBL" id="CDPU01000011">
    <property type="protein sequence ID" value="CEO48566.1"/>
    <property type="molecule type" value="Genomic_DNA"/>
</dbReference>
<accession>A0A0B7K1H6</accession>
<gene>
    <name evidence="1" type="ORF">BN869_000004623_1</name>
</gene>
<proteinExistence type="predicted"/>
<sequence length="83" mass="9590">MWDSAKDLPFHPSEGLPPSQSAYRMVQPLLSHLSECCRFNQSFSLRAVPMGVQMVHRAGRGSWRGMPFFLFPLESHRAKTWDR</sequence>
<evidence type="ECO:0000313" key="1">
    <source>
        <dbReference type="EMBL" id="CEO48566.1"/>
    </source>
</evidence>
<dbReference type="AlphaFoldDB" id="A0A0B7K1H6"/>
<name>A0A0B7K1H6_BIOOC</name>
<organism evidence="1">
    <name type="scientific">Bionectria ochroleuca</name>
    <name type="common">Gliocladium roseum</name>
    <dbReference type="NCBI Taxonomy" id="29856"/>
    <lineage>
        <taxon>Eukaryota</taxon>
        <taxon>Fungi</taxon>
        <taxon>Dikarya</taxon>
        <taxon>Ascomycota</taxon>
        <taxon>Pezizomycotina</taxon>
        <taxon>Sordariomycetes</taxon>
        <taxon>Hypocreomycetidae</taxon>
        <taxon>Hypocreales</taxon>
        <taxon>Bionectriaceae</taxon>
        <taxon>Clonostachys</taxon>
    </lineage>
</organism>